<evidence type="ECO:0000313" key="4">
    <source>
        <dbReference type="Proteomes" id="UP000316291"/>
    </source>
</evidence>
<dbReference type="SUPFAM" id="SSF53448">
    <property type="entry name" value="Nucleotide-diphospho-sugar transferases"/>
    <property type="match status" value="1"/>
</dbReference>
<dbReference type="InterPro" id="IPR050256">
    <property type="entry name" value="Glycosyltransferase_2"/>
</dbReference>
<dbReference type="Pfam" id="PF00535">
    <property type="entry name" value="Glycos_transf_2"/>
    <property type="match status" value="1"/>
</dbReference>
<feature type="transmembrane region" description="Helical" evidence="1">
    <location>
        <begin position="293"/>
        <end position="326"/>
    </location>
</feature>
<dbReference type="OrthoDB" id="9797391at2"/>
<dbReference type="Gene3D" id="3.90.550.10">
    <property type="entry name" value="Spore Coat Polysaccharide Biosynthesis Protein SpsA, Chain A"/>
    <property type="match status" value="1"/>
</dbReference>
<comment type="caution">
    <text evidence="3">The sequence shown here is derived from an EMBL/GenBank/DDBJ whole genome shotgun (WGS) entry which is preliminary data.</text>
</comment>
<evidence type="ECO:0000313" key="3">
    <source>
        <dbReference type="EMBL" id="TWI63294.1"/>
    </source>
</evidence>
<keyword evidence="1" id="KW-1133">Transmembrane helix</keyword>
<gene>
    <name evidence="3" type="ORF">IQ16_06353</name>
</gene>
<protein>
    <submittedName>
        <fullName evidence="3">Cellulose synthase/poly-beta-1,6-N-acetylglucosamine synthase-like glycosyltransferase</fullName>
    </submittedName>
</protein>
<keyword evidence="1" id="KW-0472">Membrane</keyword>
<sequence>MLAAIVTYTLGFAAAALALATIAFAIQAAAGIFWRDPSYVLSSRRPTIAVLIPAHNEEQDIEATLLRNKIHLTRNDRLLVVADNCTDATAAIAAAAGAEVLVRDEPWCCGKGFALAAGLRYLNATPPEVIVFIDADCEISPHGVEVLARACAAADAPLQCLDFMIPNPDGPVPPRLAEFAWRVRNDLRPRGYARLGLPYHLLGTGMALPWSMAEPELLATGHLAEDKYLGLELAIKGYAPRFFPGVRVTSYFPDAQRAHDQQKQRWMHGHFGLMNSHLPRLLYHGLRRRDIGLLALAADLAVPPLGLLAVANVALAVLCFICMIGIGSTVPLGLAAIDMVLFSFPLSTAWYLCGRDLIGMEEIKQVPRHVVMVLRSAVDLACGHKTKWLRADRSQTTVRDTHYTHR</sequence>
<dbReference type="RefSeq" id="WP_080648117.1">
    <property type="nucleotide sequence ID" value="NZ_VLLA01000020.1"/>
</dbReference>
<dbReference type="AlphaFoldDB" id="A0A562R3Z9"/>
<feature type="transmembrane region" description="Helical" evidence="1">
    <location>
        <begin position="332"/>
        <end position="353"/>
    </location>
</feature>
<dbReference type="EMBL" id="VLLA01000020">
    <property type="protein sequence ID" value="TWI63294.1"/>
    <property type="molecule type" value="Genomic_DNA"/>
</dbReference>
<evidence type="ECO:0000256" key="1">
    <source>
        <dbReference type="SAM" id="Phobius"/>
    </source>
</evidence>
<evidence type="ECO:0000259" key="2">
    <source>
        <dbReference type="Pfam" id="PF00535"/>
    </source>
</evidence>
<feature type="domain" description="Glycosyltransferase 2-like" evidence="2">
    <location>
        <begin position="50"/>
        <end position="156"/>
    </location>
</feature>
<dbReference type="PANTHER" id="PTHR48090:SF6">
    <property type="entry name" value="SLR5056 PROTEIN"/>
    <property type="match status" value="1"/>
</dbReference>
<dbReference type="InterPro" id="IPR029044">
    <property type="entry name" value="Nucleotide-diphossugar_trans"/>
</dbReference>
<accession>A0A562R3Z9</accession>
<dbReference type="PANTHER" id="PTHR48090">
    <property type="entry name" value="UNDECAPRENYL-PHOSPHATE 4-DEOXY-4-FORMAMIDO-L-ARABINOSE TRANSFERASE-RELATED"/>
    <property type="match status" value="1"/>
</dbReference>
<dbReference type="InterPro" id="IPR001173">
    <property type="entry name" value="Glyco_trans_2-like"/>
</dbReference>
<proteinExistence type="predicted"/>
<organism evidence="3 4">
    <name type="scientific">Bradyrhizobium huanghuaihaiense</name>
    <dbReference type="NCBI Taxonomy" id="990078"/>
    <lineage>
        <taxon>Bacteria</taxon>
        <taxon>Pseudomonadati</taxon>
        <taxon>Pseudomonadota</taxon>
        <taxon>Alphaproteobacteria</taxon>
        <taxon>Hyphomicrobiales</taxon>
        <taxon>Nitrobacteraceae</taxon>
        <taxon>Bradyrhizobium</taxon>
    </lineage>
</organism>
<feature type="transmembrane region" description="Helical" evidence="1">
    <location>
        <begin position="12"/>
        <end position="34"/>
    </location>
</feature>
<reference evidence="3 4" key="1">
    <citation type="journal article" date="2015" name="Stand. Genomic Sci.">
        <title>Genomic Encyclopedia of Bacterial and Archaeal Type Strains, Phase III: the genomes of soil and plant-associated and newly described type strains.</title>
        <authorList>
            <person name="Whitman W.B."/>
            <person name="Woyke T."/>
            <person name="Klenk H.P."/>
            <person name="Zhou Y."/>
            <person name="Lilburn T.G."/>
            <person name="Beck B.J."/>
            <person name="De Vos P."/>
            <person name="Vandamme P."/>
            <person name="Eisen J.A."/>
            <person name="Garrity G."/>
            <person name="Hugenholtz P."/>
            <person name="Kyrpides N.C."/>
        </authorList>
    </citation>
    <scope>NUCLEOTIDE SEQUENCE [LARGE SCALE GENOMIC DNA]</scope>
    <source>
        <strain evidence="3 4">CGMCC 1.10948</strain>
    </source>
</reference>
<keyword evidence="3" id="KW-0808">Transferase</keyword>
<dbReference type="Proteomes" id="UP000316291">
    <property type="component" value="Unassembled WGS sequence"/>
</dbReference>
<keyword evidence="1" id="KW-0812">Transmembrane</keyword>
<keyword evidence="4" id="KW-1185">Reference proteome</keyword>
<name>A0A562R3Z9_9BRAD</name>
<dbReference type="GO" id="GO:0016740">
    <property type="term" value="F:transferase activity"/>
    <property type="evidence" value="ECO:0007669"/>
    <property type="project" value="UniProtKB-KW"/>
</dbReference>
<dbReference type="CDD" id="cd06438">
    <property type="entry name" value="EpsO_like"/>
    <property type="match status" value="1"/>
</dbReference>